<keyword evidence="1" id="KW-1133">Transmembrane helix</keyword>
<protein>
    <submittedName>
        <fullName evidence="2">Uncharacterized protein</fullName>
    </submittedName>
</protein>
<sequence length="204" mass="23399">QPQPTFQGTFGILSTCLVTLGLYVWSAIHLNMPARNEAPWDFICATSAWKKVAFTAYQQYRTVKSLSKAKNYEWTIVHSYFALMRGYEVRIEPADQNFLPRTRVLDEEREGLRLIAEGFQALAQNFPDLIPDQPREKIDNKSKGDAIAKNLVCFQAVWFCAQCFARLGQRLGISLLELNTLGYALCALLIYCLWWNKPLDVREP</sequence>
<evidence type="ECO:0000313" key="3">
    <source>
        <dbReference type="Proteomes" id="UP001172102"/>
    </source>
</evidence>
<evidence type="ECO:0000313" key="2">
    <source>
        <dbReference type="EMBL" id="KAK0714480.1"/>
    </source>
</evidence>
<organism evidence="2 3">
    <name type="scientific">Lasiosphaeris hirsuta</name>
    <dbReference type="NCBI Taxonomy" id="260670"/>
    <lineage>
        <taxon>Eukaryota</taxon>
        <taxon>Fungi</taxon>
        <taxon>Dikarya</taxon>
        <taxon>Ascomycota</taxon>
        <taxon>Pezizomycotina</taxon>
        <taxon>Sordariomycetes</taxon>
        <taxon>Sordariomycetidae</taxon>
        <taxon>Sordariales</taxon>
        <taxon>Lasiosphaeriaceae</taxon>
        <taxon>Lasiosphaeris</taxon>
    </lineage>
</organism>
<evidence type="ECO:0000256" key="1">
    <source>
        <dbReference type="SAM" id="Phobius"/>
    </source>
</evidence>
<feature type="non-terminal residue" evidence="2">
    <location>
        <position position="204"/>
    </location>
</feature>
<gene>
    <name evidence="2" type="ORF">B0H67DRAFT_467533</name>
</gene>
<feature type="transmembrane region" description="Helical" evidence="1">
    <location>
        <begin position="175"/>
        <end position="196"/>
    </location>
</feature>
<keyword evidence="1" id="KW-0472">Membrane</keyword>
<proteinExistence type="predicted"/>
<dbReference type="EMBL" id="JAUKUA010000004">
    <property type="protein sequence ID" value="KAK0714480.1"/>
    <property type="molecule type" value="Genomic_DNA"/>
</dbReference>
<comment type="caution">
    <text evidence="2">The sequence shown here is derived from an EMBL/GenBank/DDBJ whole genome shotgun (WGS) entry which is preliminary data.</text>
</comment>
<keyword evidence="1" id="KW-0812">Transmembrane</keyword>
<reference evidence="2" key="1">
    <citation type="submission" date="2023-06" db="EMBL/GenBank/DDBJ databases">
        <title>Genome-scale phylogeny and comparative genomics of the fungal order Sordariales.</title>
        <authorList>
            <consortium name="Lawrence Berkeley National Laboratory"/>
            <person name="Hensen N."/>
            <person name="Bonometti L."/>
            <person name="Westerberg I."/>
            <person name="Brannstrom I.O."/>
            <person name="Guillou S."/>
            <person name="Cros-Aarteil S."/>
            <person name="Calhoun S."/>
            <person name="Haridas S."/>
            <person name="Kuo A."/>
            <person name="Mondo S."/>
            <person name="Pangilinan J."/>
            <person name="Riley R."/>
            <person name="Labutti K."/>
            <person name="Andreopoulos B."/>
            <person name="Lipzen A."/>
            <person name="Chen C."/>
            <person name="Yanf M."/>
            <person name="Daum C."/>
            <person name="Ng V."/>
            <person name="Clum A."/>
            <person name="Steindorff A."/>
            <person name="Ohm R."/>
            <person name="Martin F."/>
            <person name="Silar P."/>
            <person name="Natvig D."/>
            <person name="Lalanne C."/>
            <person name="Gautier V."/>
            <person name="Ament-Velasquez S.L."/>
            <person name="Kruys A."/>
            <person name="Hutchinson M.I."/>
            <person name="Powell A.J."/>
            <person name="Barry K."/>
            <person name="Miller A.N."/>
            <person name="Grigoriev I.V."/>
            <person name="Debuchy R."/>
            <person name="Gladieux P."/>
            <person name="Thoren M.H."/>
            <person name="Johannesson H."/>
        </authorList>
    </citation>
    <scope>NUCLEOTIDE SEQUENCE</scope>
    <source>
        <strain evidence="2">SMH4607-1</strain>
    </source>
</reference>
<name>A0AA40AES6_9PEZI</name>
<keyword evidence="3" id="KW-1185">Reference proteome</keyword>
<dbReference type="Proteomes" id="UP001172102">
    <property type="component" value="Unassembled WGS sequence"/>
</dbReference>
<dbReference type="PANTHER" id="PTHR35043">
    <property type="entry name" value="TRANSCRIPTION FACTOR DOMAIN-CONTAINING PROTEIN"/>
    <property type="match status" value="1"/>
</dbReference>
<feature type="non-terminal residue" evidence="2">
    <location>
        <position position="1"/>
    </location>
</feature>
<feature type="transmembrane region" description="Helical" evidence="1">
    <location>
        <begin position="6"/>
        <end position="25"/>
    </location>
</feature>
<dbReference type="AlphaFoldDB" id="A0AA40AES6"/>
<accession>A0AA40AES6</accession>
<dbReference type="PANTHER" id="PTHR35043:SF9">
    <property type="match status" value="1"/>
</dbReference>